<keyword evidence="3" id="KW-1185">Reference proteome</keyword>
<evidence type="ECO:0000256" key="1">
    <source>
        <dbReference type="SAM" id="MobiDB-lite"/>
    </source>
</evidence>
<comment type="caution">
    <text evidence="2">The sequence shown here is derived from an EMBL/GenBank/DDBJ whole genome shotgun (WGS) entry which is preliminary data.</text>
</comment>
<sequence length="214" mass="23292">MLATTPCRMCLVLLKRPSDSTANCERQLSQRVTPTALGWTCNLLQAPIYVYDPSARPSRGLIPLTTSPLSTGPIQLTKPSVLTSPRYVTSETTPGPTSFSLTRDPNSGITPTSSLSLQELKDIAEGLEPGFPDGSLISKLFPVRAIMAAASQFGTGVAVMKAVPRKVVAKRQILMSWEFKSRIAVDSALGHREALRQRDFDWDSFRSSSLILGR</sequence>
<protein>
    <submittedName>
        <fullName evidence="2">Uncharacterized protein</fullName>
    </submittedName>
</protein>
<name>A0A4Y7SQF4_COPMI</name>
<accession>A0A4Y7SQF4</accession>
<proteinExistence type="predicted"/>
<dbReference type="EMBL" id="QPFP01000070">
    <property type="protein sequence ID" value="TEB24097.1"/>
    <property type="molecule type" value="Genomic_DNA"/>
</dbReference>
<reference evidence="2 3" key="1">
    <citation type="journal article" date="2019" name="Nat. Ecol. Evol.">
        <title>Megaphylogeny resolves global patterns of mushroom evolution.</title>
        <authorList>
            <person name="Varga T."/>
            <person name="Krizsan K."/>
            <person name="Foldi C."/>
            <person name="Dima B."/>
            <person name="Sanchez-Garcia M."/>
            <person name="Sanchez-Ramirez S."/>
            <person name="Szollosi G.J."/>
            <person name="Szarkandi J.G."/>
            <person name="Papp V."/>
            <person name="Albert L."/>
            <person name="Andreopoulos W."/>
            <person name="Angelini C."/>
            <person name="Antonin V."/>
            <person name="Barry K.W."/>
            <person name="Bougher N.L."/>
            <person name="Buchanan P."/>
            <person name="Buyck B."/>
            <person name="Bense V."/>
            <person name="Catcheside P."/>
            <person name="Chovatia M."/>
            <person name="Cooper J."/>
            <person name="Damon W."/>
            <person name="Desjardin D."/>
            <person name="Finy P."/>
            <person name="Geml J."/>
            <person name="Haridas S."/>
            <person name="Hughes K."/>
            <person name="Justo A."/>
            <person name="Karasinski D."/>
            <person name="Kautmanova I."/>
            <person name="Kiss B."/>
            <person name="Kocsube S."/>
            <person name="Kotiranta H."/>
            <person name="LaButti K.M."/>
            <person name="Lechner B.E."/>
            <person name="Liimatainen K."/>
            <person name="Lipzen A."/>
            <person name="Lukacs Z."/>
            <person name="Mihaltcheva S."/>
            <person name="Morgado L.N."/>
            <person name="Niskanen T."/>
            <person name="Noordeloos M.E."/>
            <person name="Ohm R.A."/>
            <person name="Ortiz-Santana B."/>
            <person name="Ovrebo C."/>
            <person name="Racz N."/>
            <person name="Riley R."/>
            <person name="Savchenko A."/>
            <person name="Shiryaev A."/>
            <person name="Soop K."/>
            <person name="Spirin V."/>
            <person name="Szebenyi C."/>
            <person name="Tomsovsky M."/>
            <person name="Tulloss R.E."/>
            <person name="Uehling J."/>
            <person name="Grigoriev I.V."/>
            <person name="Vagvolgyi C."/>
            <person name="Papp T."/>
            <person name="Martin F.M."/>
            <person name="Miettinen O."/>
            <person name="Hibbett D.S."/>
            <person name="Nagy L.G."/>
        </authorList>
    </citation>
    <scope>NUCLEOTIDE SEQUENCE [LARGE SCALE GENOMIC DNA]</scope>
    <source>
        <strain evidence="2 3">FP101781</strain>
    </source>
</reference>
<evidence type="ECO:0000313" key="2">
    <source>
        <dbReference type="EMBL" id="TEB24097.1"/>
    </source>
</evidence>
<dbReference type="AlphaFoldDB" id="A0A4Y7SQF4"/>
<dbReference type="Proteomes" id="UP000298030">
    <property type="component" value="Unassembled WGS sequence"/>
</dbReference>
<gene>
    <name evidence="2" type="ORF">FA13DRAFT_1714863</name>
</gene>
<feature type="region of interest" description="Disordered" evidence="1">
    <location>
        <begin position="86"/>
        <end position="112"/>
    </location>
</feature>
<organism evidence="2 3">
    <name type="scientific">Coprinellus micaceus</name>
    <name type="common">Glistening ink-cap mushroom</name>
    <name type="synonym">Coprinus micaceus</name>
    <dbReference type="NCBI Taxonomy" id="71717"/>
    <lineage>
        <taxon>Eukaryota</taxon>
        <taxon>Fungi</taxon>
        <taxon>Dikarya</taxon>
        <taxon>Basidiomycota</taxon>
        <taxon>Agaricomycotina</taxon>
        <taxon>Agaricomycetes</taxon>
        <taxon>Agaricomycetidae</taxon>
        <taxon>Agaricales</taxon>
        <taxon>Agaricineae</taxon>
        <taxon>Psathyrellaceae</taxon>
        <taxon>Coprinellus</taxon>
    </lineage>
</organism>
<evidence type="ECO:0000313" key="3">
    <source>
        <dbReference type="Proteomes" id="UP000298030"/>
    </source>
</evidence>